<accession>A0A6C2YQU2</accession>
<dbReference type="AlphaFoldDB" id="A0A6C2YQU2"/>
<proteinExistence type="predicted"/>
<evidence type="ECO:0000313" key="1">
    <source>
        <dbReference type="EMBL" id="VIP03529.1"/>
    </source>
</evidence>
<sequence length="74" mass="8437">MAPQLRVYAPDDENDTLAPEPSVHIRLGDLLPLVAMAERQHFIWLKDFLDDEVLINEDLHEVLMAFRAAVRPSA</sequence>
<dbReference type="EMBL" id="LR593887">
    <property type="protein sequence ID" value="VTS04426.1"/>
    <property type="molecule type" value="Genomic_DNA"/>
</dbReference>
<protein>
    <submittedName>
        <fullName evidence="1">Uncharacterized protein</fullName>
    </submittedName>
</protein>
<reference evidence="1" key="1">
    <citation type="submission" date="2019-04" db="EMBL/GenBank/DDBJ databases">
        <authorList>
            <consortium name="Science for Life Laboratories"/>
        </authorList>
    </citation>
    <scope>NUCLEOTIDE SEQUENCE</scope>
    <source>
        <strain evidence="1">MBLW1</strain>
    </source>
</reference>
<dbReference type="Proteomes" id="UP000464378">
    <property type="component" value="Chromosome"/>
</dbReference>
<evidence type="ECO:0000313" key="2">
    <source>
        <dbReference type="Proteomes" id="UP000464378"/>
    </source>
</evidence>
<dbReference type="KEGG" id="tim:GMBLW1_04310"/>
<keyword evidence="2" id="KW-1185">Reference proteome</keyword>
<gene>
    <name evidence="1" type="ORF">GMBLW1_04310</name>
</gene>
<dbReference type="RefSeq" id="WP_162658654.1">
    <property type="nucleotide sequence ID" value="NZ_LR593887.1"/>
</dbReference>
<dbReference type="EMBL" id="LR586016">
    <property type="protein sequence ID" value="VIP03529.1"/>
    <property type="molecule type" value="Genomic_DNA"/>
</dbReference>
<organism evidence="1">
    <name type="scientific">Tuwongella immobilis</name>
    <dbReference type="NCBI Taxonomy" id="692036"/>
    <lineage>
        <taxon>Bacteria</taxon>
        <taxon>Pseudomonadati</taxon>
        <taxon>Planctomycetota</taxon>
        <taxon>Planctomycetia</taxon>
        <taxon>Gemmatales</taxon>
        <taxon>Gemmataceae</taxon>
        <taxon>Tuwongella</taxon>
    </lineage>
</organism>
<name>A0A6C2YQU2_9BACT</name>
<dbReference type="InParanoid" id="A0A6C2YQU2"/>